<gene>
    <name evidence="8" type="ORF">NMOB1V02_LOCUS12952</name>
</gene>
<accession>A0A7R9C2Z4</accession>
<evidence type="ECO:0000313" key="9">
    <source>
        <dbReference type="Proteomes" id="UP000678499"/>
    </source>
</evidence>
<dbReference type="OrthoDB" id="263283at2759"/>
<evidence type="ECO:0008006" key="10">
    <source>
        <dbReference type="Google" id="ProtNLM"/>
    </source>
</evidence>
<comment type="similarity">
    <text evidence="1">Belongs to the stealth family.</text>
</comment>
<evidence type="ECO:0000313" key="8">
    <source>
        <dbReference type="EMBL" id="CAD7285350.1"/>
    </source>
</evidence>
<feature type="non-terminal residue" evidence="8">
    <location>
        <position position="1"/>
    </location>
</feature>
<protein>
    <recommendedName>
        <fullName evidence="10">LNR domain-containing protein</fullName>
    </recommendedName>
</protein>
<evidence type="ECO:0000256" key="1">
    <source>
        <dbReference type="ARBA" id="ARBA00007583"/>
    </source>
</evidence>
<organism evidence="8">
    <name type="scientific">Notodromas monacha</name>
    <dbReference type="NCBI Taxonomy" id="399045"/>
    <lineage>
        <taxon>Eukaryota</taxon>
        <taxon>Metazoa</taxon>
        <taxon>Ecdysozoa</taxon>
        <taxon>Arthropoda</taxon>
        <taxon>Crustacea</taxon>
        <taxon>Oligostraca</taxon>
        <taxon>Ostracoda</taxon>
        <taxon>Podocopa</taxon>
        <taxon>Podocopida</taxon>
        <taxon>Cypridocopina</taxon>
        <taxon>Cypridoidea</taxon>
        <taxon>Cyprididae</taxon>
        <taxon>Notodromas</taxon>
    </lineage>
</organism>
<evidence type="ECO:0000256" key="2">
    <source>
        <dbReference type="ARBA" id="ARBA00022679"/>
    </source>
</evidence>
<reference evidence="8" key="1">
    <citation type="submission" date="2020-11" db="EMBL/GenBank/DDBJ databases">
        <authorList>
            <person name="Tran Van P."/>
        </authorList>
    </citation>
    <scope>NUCLEOTIDE SEQUENCE</scope>
</reference>
<dbReference type="GO" id="GO:0005794">
    <property type="term" value="C:Golgi apparatus"/>
    <property type="evidence" value="ECO:0007669"/>
    <property type="project" value="TreeGrafter"/>
</dbReference>
<dbReference type="EMBL" id="CAJPEX010013757">
    <property type="protein sequence ID" value="CAG0925502.1"/>
    <property type="molecule type" value="Genomic_DNA"/>
</dbReference>
<keyword evidence="3" id="KW-0677">Repeat</keyword>
<feature type="domain" description="Stealth protein CR2 conserved region 2" evidence="7">
    <location>
        <begin position="72"/>
        <end position="177"/>
    </location>
</feature>
<dbReference type="InterPro" id="IPR021520">
    <property type="entry name" value="Stealth_CR2"/>
</dbReference>
<dbReference type="Pfam" id="PF00066">
    <property type="entry name" value="Notch"/>
    <property type="match status" value="1"/>
</dbReference>
<dbReference type="PANTHER" id="PTHR24045">
    <property type="match status" value="1"/>
</dbReference>
<keyword evidence="4" id="KW-1015">Disulfide bond</keyword>
<keyword evidence="2" id="KW-0808">Transferase</keyword>
<evidence type="ECO:0000256" key="3">
    <source>
        <dbReference type="ARBA" id="ARBA00022737"/>
    </source>
</evidence>
<dbReference type="InterPro" id="IPR047141">
    <property type="entry name" value="Stealth"/>
</dbReference>
<evidence type="ECO:0000259" key="7">
    <source>
        <dbReference type="Pfam" id="PF11380"/>
    </source>
</evidence>
<dbReference type="InterPro" id="IPR000800">
    <property type="entry name" value="Notch_dom"/>
</dbReference>
<dbReference type="GO" id="GO:0046835">
    <property type="term" value="P:carbohydrate phosphorylation"/>
    <property type="evidence" value="ECO:0007669"/>
    <property type="project" value="TreeGrafter"/>
</dbReference>
<dbReference type="GO" id="GO:0003976">
    <property type="term" value="F:UDP-N-acetylglucosamine-lysosomal-enzyme N-acetylglucosaminephosphotransferase activity"/>
    <property type="evidence" value="ECO:0007669"/>
    <property type="project" value="TreeGrafter"/>
</dbReference>
<dbReference type="Pfam" id="PF11380">
    <property type="entry name" value="Stealth_CR2"/>
    <property type="match status" value="1"/>
</dbReference>
<evidence type="ECO:0000259" key="6">
    <source>
        <dbReference type="Pfam" id="PF00066"/>
    </source>
</evidence>
<dbReference type="PANTHER" id="PTHR24045:SF0">
    <property type="entry name" value="N-ACETYLGLUCOSAMINE-1-PHOSPHOTRANSFERASE SUBUNITS ALPHA_BETA"/>
    <property type="match status" value="1"/>
</dbReference>
<proteinExistence type="inferred from homology"/>
<keyword evidence="9" id="KW-1185">Reference proteome</keyword>
<evidence type="ECO:0000256" key="5">
    <source>
        <dbReference type="ARBA" id="ARBA00023180"/>
    </source>
</evidence>
<keyword evidence="5" id="KW-0325">Glycoprotein</keyword>
<sequence>MKLVPPDLRSEVVNVFPNHAEKVAVITFASVRAAEDFLQREPIVAGSVALKGFLLLRNSPLLDSLADAGPQRFRDNDELRYSLRSVETHAPWVRKVFLVTAGQIPHWLNLDNPRITVVTHEEIFPNKSHLPSFSSPAIESHLHRIPGLSDKFLYLNDDVLFGKEVWPEDFYSDIRGQKVYLSWDVQLCDPGCPEAWIHDGACDLACNISVCQFDGGDCDVNDGTLPNGVSPSLVDHDWNGWGDDVDGPYCAHLCSNAWLADKYCDQV</sequence>
<dbReference type="EMBL" id="OA895794">
    <property type="protein sequence ID" value="CAD7285350.1"/>
    <property type="molecule type" value="Genomic_DNA"/>
</dbReference>
<feature type="domain" description="LNR" evidence="6">
    <location>
        <begin position="188"/>
        <end position="219"/>
    </location>
</feature>
<dbReference type="Gene3D" id="3.30.300.320">
    <property type="match status" value="1"/>
</dbReference>
<evidence type="ECO:0000256" key="4">
    <source>
        <dbReference type="ARBA" id="ARBA00023157"/>
    </source>
</evidence>
<dbReference type="Proteomes" id="UP000678499">
    <property type="component" value="Unassembled WGS sequence"/>
</dbReference>
<name>A0A7R9C2Z4_9CRUS</name>
<dbReference type="AlphaFoldDB" id="A0A7R9C2Z4"/>
<dbReference type="GO" id="GO:0016256">
    <property type="term" value="P:N-glycan processing to lysosome"/>
    <property type="evidence" value="ECO:0007669"/>
    <property type="project" value="TreeGrafter"/>
</dbReference>